<dbReference type="Gene3D" id="3.60.120.10">
    <property type="entry name" value="Anthranilate synthase"/>
    <property type="match status" value="1"/>
</dbReference>
<feature type="domain" description="mRNA decay factor PAT1" evidence="3">
    <location>
        <begin position="277"/>
        <end position="1046"/>
    </location>
</feature>
<dbReference type="Pfam" id="PF00425">
    <property type="entry name" value="Chorismate_bind"/>
    <property type="match status" value="1"/>
</dbReference>
<feature type="domain" description="Chorismate-utilising enzyme C-terminal" evidence="2">
    <location>
        <begin position="4"/>
        <end position="218"/>
    </location>
</feature>
<dbReference type="InterPro" id="IPR019999">
    <property type="entry name" value="Anth_synth_I-like"/>
</dbReference>
<proteinExistence type="predicted"/>
<feature type="compositionally biased region" description="Polar residues" evidence="1">
    <location>
        <begin position="535"/>
        <end position="552"/>
    </location>
</feature>
<evidence type="ECO:0000313" key="4">
    <source>
        <dbReference type="EMBL" id="KAK7681027.1"/>
    </source>
</evidence>
<evidence type="ECO:0000259" key="3">
    <source>
        <dbReference type="Pfam" id="PF09770"/>
    </source>
</evidence>
<feature type="domain" description="mRNA decay factor PAT1" evidence="3">
    <location>
        <begin position="227"/>
        <end position="269"/>
    </location>
</feature>
<feature type="compositionally biased region" description="Basic and acidic residues" evidence="1">
    <location>
        <begin position="726"/>
        <end position="740"/>
    </location>
</feature>
<evidence type="ECO:0000256" key="1">
    <source>
        <dbReference type="SAM" id="MobiDB-lite"/>
    </source>
</evidence>
<accession>A0AAW0FUS6</accession>
<dbReference type="Pfam" id="PF09770">
    <property type="entry name" value="PAT1"/>
    <property type="match status" value="2"/>
</dbReference>
<feature type="compositionally biased region" description="Basic and acidic residues" evidence="1">
    <location>
        <begin position="708"/>
        <end position="719"/>
    </location>
</feature>
<dbReference type="AlphaFoldDB" id="A0AAW0FUS6"/>
<dbReference type="PANTHER" id="PTHR11236">
    <property type="entry name" value="AMINOBENZOATE/ANTHRANILATE SYNTHASE"/>
    <property type="match status" value="1"/>
</dbReference>
<dbReference type="SUPFAM" id="SSF56322">
    <property type="entry name" value="ADC synthase"/>
    <property type="match status" value="1"/>
</dbReference>
<feature type="region of interest" description="Disordered" evidence="1">
    <location>
        <begin position="393"/>
        <end position="563"/>
    </location>
</feature>
<gene>
    <name evidence="4" type="ORF">QCA50_015864</name>
</gene>
<name>A0AAW0FUS6_9APHY</name>
<dbReference type="EMBL" id="JASBNA010000044">
    <property type="protein sequence ID" value="KAK7681027.1"/>
    <property type="molecule type" value="Genomic_DNA"/>
</dbReference>
<evidence type="ECO:0000259" key="2">
    <source>
        <dbReference type="Pfam" id="PF00425"/>
    </source>
</evidence>
<feature type="compositionally biased region" description="Low complexity" evidence="1">
    <location>
        <begin position="479"/>
        <end position="510"/>
    </location>
</feature>
<dbReference type="GO" id="GO:0008153">
    <property type="term" value="P:4-aminobenzoate biosynthetic process"/>
    <property type="evidence" value="ECO:0007669"/>
    <property type="project" value="TreeGrafter"/>
</dbReference>
<feature type="region of interest" description="Disordered" evidence="1">
    <location>
        <begin position="708"/>
        <end position="749"/>
    </location>
</feature>
<sequence>MSFDDVVLISSSPERFLSWKDGSDGKKKVELRPIKGTVRNTPDVSIEDATKILKTAKEMGENLMIVDLIRHDLHEFIDHVEVTKLMTVEEYKTVYQLVSFISGSLENSNYHGIDILHKSLPPGSMTGAPKKRSVELLQDIESIQTNGNPGGRRGVYSGVAGYWSVTDDADWSVIIRSLFHYTDDKNNKPGSNIWRIGAGGAITVLSDADGEWDEMKVKLTTPPGVKQSENEVYDFQDTYDGLGDGLDETDDALNDETFGVSNIGKDFSFGYGNSQSQAASKPIQPSVAPAQTVSYAQAASQSNNDDEFMQDLWGTSNAPVNQANQQQPVAAPSGEKKILSLEEIESQLTSIDKEQHQQPQPQVPPQAYGFPGQFPPPQFGGFFPPQGGFMPPPGQFGQFPPQGMPPMPGQFPPHGIPPQAPQMVPQPQMQPGIPQAPQQIPSQAPQQQVPQQQPQQVPAQQQPIIAQKAVPVQPGSKEAQVAPAPAQQPQQQQQFQPVPPVQQSGFQQVPDIAGPIQQVPPPPQQQQQQQQQQQHFNNRNHQSPSPQDLTPEQQEKLAKRQEKVARIMKYSGIMNPKDKDFVTRFQLSQIVTEDPYNEDFYAQVFKVIHPKVQANPMQPQQQPQQQHNSIAQAYLDQSGHRLGGRHRRADVALQRMQQQVQKAVTVAKERPKLTQYAREGALGKISFGNGKKPRQQLEIFSKAAQRELEKQEAENKENNEVSEGGDELKADKVVSKKDRSPSISAPSKPIKKYTKKDIMSILENIITHLMAAESESRLTPNVDTTQLWESLHVLDQASSSGDEASFVNPFIQCLNHNKALKILPRLFKFLTREQILTIVTLVMSNLENLLVIKNASYTTYENKKVPDSILKLVEAYSLTFSKVLMNAVQDFKFNEIIGLLVILIEHNNVSFVSTTKIGLSILTTLLSRAELIRGEGTISATDLSEWTSCYDELFTSLESRIAAIFPPHPEDIDDGSSRENYVWQFLATLSLGGKLSHQRIIVDEVRDEIFGVMNRAKAIDNSDLANLYKKQNLLNNLNMYLVVMGLVADENEIKELQ</sequence>
<feature type="compositionally biased region" description="Basic and acidic residues" evidence="1">
    <location>
        <begin position="553"/>
        <end position="563"/>
    </location>
</feature>
<feature type="compositionally biased region" description="Low complexity" evidence="1">
    <location>
        <begin position="525"/>
        <end position="534"/>
    </location>
</feature>
<dbReference type="GO" id="GO:0046820">
    <property type="term" value="F:4-amino-4-deoxychorismate synthase activity"/>
    <property type="evidence" value="ECO:0007669"/>
    <property type="project" value="TreeGrafter"/>
</dbReference>
<dbReference type="InterPro" id="IPR005801">
    <property type="entry name" value="ADC_synthase"/>
</dbReference>
<dbReference type="InterPro" id="IPR015890">
    <property type="entry name" value="Chorismate_C"/>
</dbReference>
<dbReference type="PRINTS" id="PR00095">
    <property type="entry name" value="ANTSNTHASEI"/>
</dbReference>
<dbReference type="InterPro" id="IPR019167">
    <property type="entry name" value="PAT1_dom"/>
</dbReference>
<organism evidence="4 5">
    <name type="scientific">Cerrena zonata</name>
    <dbReference type="NCBI Taxonomy" id="2478898"/>
    <lineage>
        <taxon>Eukaryota</taxon>
        <taxon>Fungi</taxon>
        <taxon>Dikarya</taxon>
        <taxon>Basidiomycota</taxon>
        <taxon>Agaricomycotina</taxon>
        <taxon>Agaricomycetes</taxon>
        <taxon>Polyporales</taxon>
        <taxon>Cerrenaceae</taxon>
        <taxon>Cerrena</taxon>
    </lineage>
</organism>
<dbReference type="GO" id="GO:0000162">
    <property type="term" value="P:L-tryptophan biosynthetic process"/>
    <property type="evidence" value="ECO:0007669"/>
    <property type="project" value="TreeGrafter"/>
</dbReference>
<dbReference type="GO" id="GO:0005737">
    <property type="term" value="C:cytoplasm"/>
    <property type="evidence" value="ECO:0007669"/>
    <property type="project" value="TreeGrafter"/>
</dbReference>
<evidence type="ECO:0008006" key="6">
    <source>
        <dbReference type="Google" id="ProtNLM"/>
    </source>
</evidence>
<dbReference type="Proteomes" id="UP001385951">
    <property type="component" value="Unassembled WGS sequence"/>
</dbReference>
<protein>
    <recommendedName>
        <fullName evidence="6">Topoisomerase II-associated protein PAT1</fullName>
    </recommendedName>
</protein>
<keyword evidence="5" id="KW-1185">Reference proteome</keyword>
<feature type="compositionally biased region" description="Low complexity" evidence="1">
    <location>
        <begin position="421"/>
        <end position="467"/>
    </location>
</feature>
<reference evidence="4 5" key="1">
    <citation type="submission" date="2022-09" db="EMBL/GenBank/DDBJ databases">
        <authorList>
            <person name="Palmer J.M."/>
        </authorList>
    </citation>
    <scope>NUCLEOTIDE SEQUENCE [LARGE SCALE GENOMIC DNA]</scope>
    <source>
        <strain evidence="4 5">DSM 7382</strain>
    </source>
</reference>
<evidence type="ECO:0000313" key="5">
    <source>
        <dbReference type="Proteomes" id="UP001385951"/>
    </source>
</evidence>
<feature type="compositionally biased region" description="Pro residues" evidence="1">
    <location>
        <begin position="402"/>
        <end position="420"/>
    </location>
</feature>
<dbReference type="PANTHER" id="PTHR11236:SF18">
    <property type="entry name" value="AMINODEOXYCHORISMATE SYNTHASE"/>
    <property type="match status" value="1"/>
</dbReference>
<comment type="caution">
    <text evidence="4">The sequence shown here is derived from an EMBL/GenBank/DDBJ whole genome shotgun (WGS) entry which is preliminary data.</text>
</comment>